<dbReference type="AlphaFoldDB" id="A0A839DUJ6"/>
<dbReference type="Proteomes" id="UP000569329">
    <property type="component" value="Unassembled WGS sequence"/>
</dbReference>
<dbReference type="EMBL" id="JACGWZ010000001">
    <property type="protein sequence ID" value="MBA8822821.1"/>
    <property type="molecule type" value="Genomic_DNA"/>
</dbReference>
<name>A0A839DUJ6_9PSEU</name>
<dbReference type="Pfam" id="PF04149">
    <property type="entry name" value="DUF397"/>
    <property type="match status" value="1"/>
</dbReference>
<sequence length="61" mass="6789">MSELRWRKSTRSGQYNCVEVALVSGGALVRDSKAPDETRVGVSAGQWRSFLTQVRAGRYDV</sequence>
<feature type="domain" description="DUF397" evidence="1">
    <location>
        <begin position="4"/>
        <end position="55"/>
    </location>
</feature>
<protein>
    <recommendedName>
        <fullName evidence="1">DUF397 domain-containing protein</fullName>
    </recommendedName>
</protein>
<gene>
    <name evidence="2" type="ORF">FHX42_000150</name>
</gene>
<reference evidence="2 3" key="1">
    <citation type="submission" date="2020-07" db="EMBL/GenBank/DDBJ databases">
        <title>Sequencing the genomes of 1000 actinobacteria strains.</title>
        <authorList>
            <person name="Klenk H.-P."/>
        </authorList>
    </citation>
    <scope>NUCLEOTIDE SEQUENCE [LARGE SCALE GENOMIC DNA]</scope>
    <source>
        <strain evidence="2 3">DSM 45975</strain>
    </source>
</reference>
<accession>A0A839DUJ6</accession>
<organism evidence="2 3">
    <name type="scientific">Halosaccharopolyspora lacisalsi</name>
    <dbReference type="NCBI Taxonomy" id="1000566"/>
    <lineage>
        <taxon>Bacteria</taxon>
        <taxon>Bacillati</taxon>
        <taxon>Actinomycetota</taxon>
        <taxon>Actinomycetes</taxon>
        <taxon>Pseudonocardiales</taxon>
        <taxon>Pseudonocardiaceae</taxon>
        <taxon>Halosaccharopolyspora</taxon>
    </lineage>
</organism>
<keyword evidence="3" id="KW-1185">Reference proteome</keyword>
<proteinExistence type="predicted"/>
<evidence type="ECO:0000313" key="3">
    <source>
        <dbReference type="Proteomes" id="UP000569329"/>
    </source>
</evidence>
<dbReference type="RefSeq" id="WP_182542162.1">
    <property type="nucleotide sequence ID" value="NZ_JACGWZ010000001.1"/>
</dbReference>
<evidence type="ECO:0000259" key="1">
    <source>
        <dbReference type="Pfam" id="PF04149"/>
    </source>
</evidence>
<dbReference type="InterPro" id="IPR007278">
    <property type="entry name" value="DUF397"/>
</dbReference>
<comment type="caution">
    <text evidence="2">The sequence shown here is derived from an EMBL/GenBank/DDBJ whole genome shotgun (WGS) entry which is preliminary data.</text>
</comment>
<evidence type="ECO:0000313" key="2">
    <source>
        <dbReference type="EMBL" id="MBA8822821.1"/>
    </source>
</evidence>